<evidence type="ECO:0000313" key="2">
    <source>
        <dbReference type="Proteomes" id="UP000003598"/>
    </source>
</evidence>
<dbReference type="AlphaFoldDB" id="G5STG0"/>
<name>G5STG0_9BACT</name>
<dbReference type="OrthoDB" id="1121140at2"/>
<comment type="caution">
    <text evidence="1">The sequence shown here is derived from an EMBL/GenBank/DDBJ whole genome shotgun (WGS) entry which is preliminary data.</text>
</comment>
<sequence>MKKYRFFIWGMALFLFACGNENTKNPIEEEILPFRAAYEMSSRDSSFFLPVFQRLVGGELICINEPDDWTDLCPPGMGVRVGELDLEHFTYVIGIAEIPSAAYVVEVDTLICKAGGYEYTLRCLYSGEDTLYRHVICKKYDKMYSNSVFSYSVLLEEGLGLKEDIRMEGNSTVLGYGECKLVRTRDELLDYVDEIEISKYPELQDFDFSTQSIILWHEYGSGEFCGVKTRLEPLSRTEYAYEAKMCFYGLTEEITDVCYASVLDKVPENVRVGMEVESVYEDY</sequence>
<gene>
    <name evidence="1" type="ORF">HMPREF9441_02663</name>
</gene>
<dbReference type="Proteomes" id="UP000003598">
    <property type="component" value="Unassembled WGS sequence"/>
</dbReference>
<dbReference type="GeneID" id="93558030"/>
<organism evidence="1 2">
    <name type="scientific">Paraprevotella clara YIT 11840</name>
    <dbReference type="NCBI Taxonomy" id="762968"/>
    <lineage>
        <taxon>Bacteria</taxon>
        <taxon>Pseudomonadati</taxon>
        <taxon>Bacteroidota</taxon>
        <taxon>Bacteroidia</taxon>
        <taxon>Bacteroidales</taxon>
        <taxon>Prevotellaceae</taxon>
        <taxon>Paraprevotella</taxon>
    </lineage>
</organism>
<proteinExistence type="predicted"/>
<dbReference type="PROSITE" id="PS51257">
    <property type="entry name" value="PROKAR_LIPOPROTEIN"/>
    <property type="match status" value="1"/>
</dbReference>
<reference evidence="1 2" key="1">
    <citation type="submission" date="2011-03" db="EMBL/GenBank/DDBJ databases">
        <authorList>
            <person name="Weinstock G."/>
            <person name="Sodergren E."/>
            <person name="Clifton S."/>
            <person name="Fulton L."/>
            <person name="Fulton B."/>
            <person name="Courtney L."/>
            <person name="Fronick C."/>
            <person name="Harrison M."/>
            <person name="Strong C."/>
            <person name="Farmer C."/>
            <person name="Delahaunty K."/>
            <person name="Markovic C."/>
            <person name="Hall O."/>
            <person name="Minx P."/>
            <person name="Tomlinson C."/>
            <person name="Mitreva M."/>
            <person name="Hou S."/>
            <person name="Chen J."/>
            <person name="Wollam A."/>
            <person name="Pepin K.H."/>
            <person name="Johnson M."/>
            <person name="Bhonagiri V."/>
            <person name="Zhang X."/>
            <person name="Suruliraj S."/>
            <person name="Warren W."/>
            <person name="Chinwalla A."/>
            <person name="Mardis E.R."/>
            <person name="Wilson R.K."/>
        </authorList>
    </citation>
    <scope>NUCLEOTIDE SEQUENCE [LARGE SCALE GENOMIC DNA]</scope>
    <source>
        <strain evidence="1 2">YIT 11840</strain>
    </source>
</reference>
<keyword evidence="2" id="KW-1185">Reference proteome</keyword>
<dbReference type="RefSeq" id="WP_008621311.1">
    <property type="nucleotide sequence ID" value="NZ_JH376609.1"/>
</dbReference>
<accession>G5STG0</accession>
<dbReference type="EMBL" id="AFFY01000038">
    <property type="protein sequence ID" value="EHG99533.1"/>
    <property type="molecule type" value="Genomic_DNA"/>
</dbReference>
<dbReference type="HOGENOM" id="CLU_982985_0_0_10"/>
<evidence type="ECO:0000313" key="1">
    <source>
        <dbReference type="EMBL" id="EHG99533.1"/>
    </source>
</evidence>
<dbReference type="PATRIC" id="fig|762968.3.peg.2375"/>
<protein>
    <submittedName>
        <fullName evidence="1">Uncharacterized protein</fullName>
    </submittedName>
</protein>